<dbReference type="EMBL" id="CAJNOM010000142">
    <property type="protein sequence ID" value="CAF1129863.1"/>
    <property type="molecule type" value="Genomic_DNA"/>
</dbReference>
<evidence type="ECO:0000313" key="2">
    <source>
        <dbReference type="EMBL" id="CAF0934938.1"/>
    </source>
</evidence>
<comment type="caution">
    <text evidence="2">The sequence shown here is derived from an EMBL/GenBank/DDBJ whole genome shotgun (WGS) entry which is preliminary data.</text>
</comment>
<dbReference type="EMBL" id="CAJNON010000082">
    <property type="protein sequence ID" value="CAF0934938.1"/>
    <property type="molecule type" value="Genomic_DNA"/>
</dbReference>
<feature type="compositionally biased region" description="Basic residues" evidence="1">
    <location>
        <begin position="399"/>
        <end position="413"/>
    </location>
</feature>
<keyword evidence="6" id="KW-1185">Reference proteome</keyword>
<gene>
    <name evidence="3" type="ORF">BJG266_LOCUS17081</name>
    <name evidence="5" type="ORF">OKA104_LOCUS24393</name>
    <name evidence="4" type="ORF">QVE165_LOCUS21877</name>
    <name evidence="2" type="ORF">VCS650_LOCUS11152</name>
</gene>
<dbReference type="EMBL" id="CAJNOI010000081">
    <property type="protein sequence ID" value="CAF1022614.1"/>
    <property type="molecule type" value="Genomic_DNA"/>
</dbReference>
<name>A0A814BXQ2_9BILA</name>
<evidence type="ECO:0000313" key="6">
    <source>
        <dbReference type="Proteomes" id="UP000663832"/>
    </source>
</evidence>
<dbReference type="Proteomes" id="UP000663832">
    <property type="component" value="Unassembled WGS sequence"/>
</dbReference>
<evidence type="ECO:0000256" key="1">
    <source>
        <dbReference type="SAM" id="MobiDB-lite"/>
    </source>
</evidence>
<feature type="region of interest" description="Disordered" evidence="1">
    <location>
        <begin position="381"/>
        <end position="413"/>
    </location>
</feature>
<feature type="compositionally biased region" description="Acidic residues" evidence="1">
    <location>
        <begin position="383"/>
        <end position="394"/>
    </location>
</feature>
<dbReference type="Proteomes" id="UP000663891">
    <property type="component" value="Unassembled WGS sequence"/>
</dbReference>
<dbReference type="Proteomes" id="UP000663877">
    <property type="component" value="Unassembled WGS sequence"/>
</dbReference>
<dbReference type="Proteomes" id="UP000663881">
    <property type="component" value="Unassembled WGS sequence"/>
</dbReference>
<proteinExistence type="predicted"/>
<evidence type="ECO:0000313" key="5">
    <source>
        <dbReference type="EMBL" id="CAF3904887.1"/>
    </source>
</evidence>
<dbReference type="AlphaFoldDB" id="A0A814BXQ2"/>
<organism evidence="2 7">
    <name type="scientific">Adineta steineri</name>
    <dbReference type="NCBI Taxonomy" id="433720"/>
    <lineage>
        <taxon>Eukaryota</taxon>
        <taxon>Metazoa</taxon>
        <taxon>Spiralia</taxon>
        <taxon>Gnathifera</taxon>
        <taxon>Rotifera</taxon>
        <taxon>Eurotatoria</taxon>
        <taxon>Bdelloidea</taxon>
        <taxon>Adinetida</taxon>
        <taxon>Adinetidae</taxon>
        <taxon>Adineta</taxon>
    </lineage>
</organism>
<reference evidence="2" key="1">
    <citation type="submission" date="2021-02" db="EMBL/GenBank/DDBJ databases">
        <authorList>
            <person name="Nowell W R."/>
        </authorList>
    </citation>
    <scope>NUCLEOTIDE SEQUENCE</scope>
</reference>
<dbReference type="OrthoDB" id="10046130at2759"/>
<dbReference type="EMBL" id="CAJOAY010001945">
    <property type="protein sequence ID" value="CAF3904887.1"/>
    <property type="molecule type" value="Genomic_DNA"/>
</dbReference>
<sequence length="413" mass="47074">MVDQPNDDVPRRTYDDEDYDQLGTLLSFDEFQCSDNSPINDFDPQMLCLDQVPYLNSSLRNDLDKYSPLSFQSPGDLFNNKDVVSHSLDVQATASVMPNNDIVVEELFSGQNLGVIHYRNEPVNKETVSTTPSGVDENNTETVADISSEPSLDALEALLLREIKNLMEEFKQFQGQANLRNIDELIKERIMTIIKHLPADLRLRYESEHRRRVSPKNPMKIDISNVQYIQSSSDETFFIRLLLASSIENPAGEICLHPNKLGYVSNNEEDAEVLDDGTLAVRLTADDINNGIKTFTDLSMTKRTLETYNRQLTPLKLYGIADDILGNATVKDVAEAKTIFSTYQLEVNWIICQLVIKQNQSLTYTDIHCLIYLEQPTKRSIEPIEDDEEEEEEIEKSPSRSKSKPIKRKTIFH</sequence>
<evidence type="ECO:0000313" key="3">
    <source>
        <dbReference type="EMBL" id="CAF1022614.1"/>
    </source>
</evidence>
<protein>
    <submittedName>
        <fullName evidence="2">Uncharacterized protein</fullName>
    </submittedName>
</protein>
<evidence type="ECO:0000313" key="4">
    <source>
        <dbReference type="EMBL" id="CAF1129863.1"/>
    </source>
</evidence>
<evidence type="ECO:0000313" key="7">
    <source>
        <dbReference type="Proteomes" id="UP000663891"/>
    </source>
</evidence>
<accession>A0A814BXQ2</accession>